<evidence type="ECO:0000313" key="2">
    <source>
        <dbReference type="Proteomes" id="UP000288351"/>
    </source>
</evidence>
<accession>A0A401R656</accession>
<protein>
    <recommendedName>
        <fullName evidence="3">P22 coat protein-protein 5 domain protein</fullName>
    </recommendedName>
</protein>
<dbReference type="AlphaFoldDB" id="A0A401R656"/>
<dbReference type="EMBL" id="BHXC01000007">
    <property type="protein sequence ID" value="GCB93088.1"/>
    <property type="molecule type" value="Genomic_DNA"/>
</dbReference>
<gene>
    <name evidence="1" type="ORF">SALB_05866</name>
</gene>
<evidence type="ECO:0008006" key="3">
    <source>
        <dbReference type="Google" id="ProtNLM"/>
    </source>
</evidence>
<name>A0A401R656_STRNR</name>
<dbReference type="RefSeq" id="WP_016571200.1">
    <property type="nucleotide sequence ID" value="NZ_BHXC01000007.1"/>
</dbReference>
<organism evidence="1 2">
    <name type="scientific">Streptomyces noursei</name>
    <name type="common">Streptomyces albulus</name>
    <dbReference type="NCBI Taxonomy" id="1971"/>
    <lineage>
        <taxon>Bacteria</taxon>
        <taxon>Bacillati</taxon>
        <taxon>Actinomycetota</taxon>
        <taxon>Actinomycetes</taxon>
        <taxon>Kitasatosporales</taxon>
        <taxon>Streptomycetaceae</taxon>
        <taxon>Streptomyces</taxon>
    </lineage>
</organism>
<evidence type="ECO:0000313" key="1">
    <source>
        <dbReference type="EMBL" id="GCB93088.1"/>
    </source>
</evidence>
<dbReference type="Proteomes" id="UP000288351">
    <property type="component" value="Unassembled WGS sequence"/>
</dbReference>
<proteinExistence type="predicted"/>
<reference evidence="1 2" key="1">
    <citation type="journal article" date="2019" name="Microbiol. Resour. Announc.">
        <title>Draft Genome Sequence of the Most Traditional epsilon-Poly-l-Lysine Producer, Streptomyces albulus NBRC14147.</title>
        <authorList>
            <person name="Yamanaka K."/>
            <person name="Hamano Y."/>
        </authorList>
    </citation>
    <scope>NUCLEOTIDE SEQUENCE [LARGE SCALE GENOMIC DNA]</scope>
    <source>
        <strain evidence="1 2">NBRC 14147</strain>
    </source>
</reference>
<dbReference type="Pfam" id="PF25209">
    <property type="entry name" value="Phage_capsid_4"/>
    <property type="match status" value="1"/>
</dbReference>
<sequence>MANAFLKSETIAATSLGLLERELVLANLVWSNAGFDFTGAKADSVTVRIPAQLNAREYDWRNDRSSDIVLDELAEDSLTVQLNKDIYSAVAVTDEELTLDIRDFGSQVLQPQVNAVAKAIDAGVANMIETATYSVPAIVVDEKDPFPAFIDARAALNKNEVPTNDRTLLIGADVETALLKSGRLNDVSKSGSDSALRQAMVGNLAGFNLVTSNAINPRSAYAFVPSAFVLATRAPAIPAGVTSGSSQSYNGLAMRWVRDYDAAKLRDRSIVNLFAGFNVMTDPVGGGKNPTKRLVRAVKLDMPTASKPPADK</sequence>
<comment type="caution">
    <text evidence="1">The sequence shown here is derived from an EMBL/GenBank/DDBJ whole genome shotgun (WGS) entry which is preliminary data.</text>
</comment>